<evidence type="ECO:0000313" key="3">
    <source>
        <dbReference type="Proteomes" id="UP000222862"/>
    </source>
</evidence>
<protein>
    <submittedName>
        <fullName evidence="2">Uncharacterized protein</fullName>
    </submittedName>
</protein>
<comment type="caution">
    <text evidence="2">The sequence shown here is derived from an EMBL/GenBank/DDBJ whole genome shotgun (WGS) entry which is preliminary data.</text>
</comment>
<accession>A0A2B7YFP9</accession>
<dbReference type="RefSeq" id="WP_098703665.1">
    <property type="nucleotide sequence ID" value="NZ_NJGI01000007.1"/>
</dbReference>
<gene>
    <name evidence="2" type="ORF">RN96_12410</name>
</gene>
<feature type="coiled-coil region" evidence="1">
    <location>
        <begin position="10"/>
        <end position="109"/>
    </location>
</feature>
<dbReference type="Proteomes" id="UP000222862">
    <property type="component" value="Unassembled WGS sequence"/>
</dbReference>
<organism evidence="2 3">
    <name type="scientific">Fusobacterium nucleatum subsp. polymorphum</name>
    <name type="common">Fusobacterium polymorphum</name>
    <dbReference type="NCBI Taxonomy" id="76857"/>
    <lineage>
        <taxon>Bacteria</taxon>
        <taxon>Fusobacteriati</taxon>
        <taxon>Fusobacteriota</taxon>
        <taxon>Fusobacteriia</taxon>
        <taxon>Fusobacteriales</taxon>
        <taxon>Fusobacteriaceae</taxon>
        <taxon>Fusobacterium</taxon>
    </lineage>
</organism>
<feature type="coiled-coil region" evidence="1">
    <location>
        <begin position="160"/>
        <end position="299"/>
    </location>
</feature>
<evidence type="ECO:0000313" key="2">
    <source>
        <dbReference type="EMBL" id="PGH19909.1"/>
    </source>
</evidence>
<dbReference type="AlphaFoldDB" id="A0A2B7YFP9"/>
<dbReference type="EMBL" id="NJGI01000007">
    <property type="protein sequence ID" value="PGH19909.1"/>
    <property type="molecule type" value="Genomic_DNA"/>
</dbReference>
<name>A0A2B7YFP9_FUSNP</name>
<sequence length="453" mass="53014">MPGGIVTDRMDNRNIEDRDLKKRIELLERNLESTKNDLIDTKNDLGAFKKIVDDLTKLIDSRIKIYMDKLNRDNSNEKLQTESVESKKIENNEVEEKDTKEEISEIKEKKLDISKFIEVFSQEFNFINKDEFNEEMENDEIMGKIIEKIKSAFVSKDNEIENKTKEIVKLSIKKNELESDIKTLNSCIVEKENKNNLLENKKFELEGKIENLNNKVNELENLKGNLVTDIETLKTEKNSLNIDLENKKKENAELELDKENLTDKNSKLIEEKEELNRENKEKDKKLEKFMKLFEEKENELKSIGDLLQAKKLYDKYLSMETRILSKLDNVLIQRDFESFISSGYNLSSLDNVWDIVKIEYKNISSEDKEILKEVFAFFLTQINKRFKEAKYGLVQVEAGEDFDAVNQVDLSQNSKGRVSECVFYGYGFLKEKENPDDEDIITRIIKSPLVLTV</sequence>
<evidence type="ECO:0000256" key="1">
    <source>
        <dbReference type="SAM" id="Coils"/>
    </source>
</evidence>
<proteinExistence type="predicted"/>
<reference evidence="2 3" key="1">
    <citation type="submission" date="2017-06" db="EMBL/GenBank/DDBJ databases">
        <title>Genome sequencing of Fusobacterium nucleatum subsp. polymorphum KCOM 1232 (=ChDC F37).</title>
        <authorList>
            <person name="Kook J.-K."/>
            <person name="Park S.-N."/>
            <person name="Lim Y.K."/>
            <person name="Roh H."/>
        </authorList>
    </citation>
    <scope>NUCLEOTIDE SEQUENCE [LARGE SCALE GENOMIC DNA]</scope>
    <source>
        <strain evidence="3">KCOM 1232 ( ChDC F37)</strain>
    </source>
</reference>
<keyword evidence="1" id="KW-0175">Coiled coil</keyword>